<gene>
    <name evidence="1" type="ORF">KIL84_013534</name>
</gene>
<evidence type="ECO:0000313" key="2">
    <source>
        <dbReference type="Proteomes" id="UP000827986"/>
    </source>
</evidence>
<accession>A0A9D4ASH7</accession>
<proteinExistence type="predicted"/>
<protein>
    <submittedName>
        <fullName evidence="1">Uncharacterized protein</fullName>
    </submittedName>
</protein>
<reference evidence="1" key="1">
    <citation type="submission" date="2021-09" db="EMBL/GenBank/DDBJ databases">
        <title>The genome of Mauremys mutica provides insights into the evolution of semi-aquatic lifestyle.</title>
        <authorList>
            <person name="Gong S."/>
            <person name="Gao Y."/>
        </authorList>
    </citation>
    <scope>NUCLEOTIDE SEQUENCE</scope>
    <source>
        <strain evidence="1">MM-2020</strain>
        <tissue evidence="1">Muscle</tissue>
    </source>
</reference>
<dbReference type="AlphaFoldDB" id="A0A9D4ASH7"/>
<comment type="caution">
    <text evidence="1">The sequence shown here is derived from an EMBL/GenBank/DDBJ whole genome shotgun (WGS) entry which is preliminary data.</text>
</comment>
<name>A0A9D4ASH7_9SAUR</name>
<sequence>MSHSFLEAPDSIASSSKDELGPPCFCSMAIQIVEVDSEDDSYVFNRRRGMELSEPVPRCERKKVMWTIVQAAVYAVLKYCLREKLFEDCEGCVIDAPAQWHHDGVTWTSVDINCKFRGLCAELCLESLLNTVIAIGYAMQCLCLTQEHLAQGVTLLNAVQFSGDPDRVLKKMTKLEDDCLQRYIDRLVHTKSYRTLLKKKTICKKSKRIKLENETISSFAQASSWTFAYGRPCVSKPFFKRVSVDLCVTETLLSLRMQMQLDDHLAEAK</sequence>
<dbReference type="EMBL" id="JAHDVG010000485">
    <property type="protein sequence ID" value="KAH1168944.1"/>
    <property type="molecule type" value="Genomic_DNA"/>
</dbReference>
<organism evidence="1 2">
    <name type="scientific">Mauremys mutica</name>
    <name type="common">yellowpond turtle</name>
    <dbReference type="NCBI Taxonomy" id="74926"/>
    <lineage>
        <taxon>Eukaryota</taxon>
        <taxon>Metazoa</taxon>
        <taxon>Chordata</taxon>
        <taxon>Craniata</taxon>
        <taxon>Vertebrata</taxon>
        <taxon>Euteleostomi</taxon>
        <taxon>Archelosauria</taxon>
        <taxon>Testudinata</taxon>
        <taxon>Testudines</taxon>
        <taxon>Cryptodira</taxon>
        <taxon>Durocryptodira</taxon>
        <taxon>Testudinoidea</taxon>
        <taxon>Geoemydidae</taxon>
        <taxon>Geoemydinae</taxon>
        <taxon>Mauremys</taxon>
    </lineage>
</organism>
<evidence type="ECO:0000313" key="1">
    <source>
        <dbReference type="EMBL" id="KAH1168944.1"/>
    </source>
</evidence>
<keyword evidence="2" id="KW-1185">Reference proteome</keyword>
<dbReference type="Proteomes" id="UP000827986">
    <property type="component" value="Unassembled WGS sequence"/>
</dbReference>